<dbReference type="PROSITE" id="PS00211">
    <property type="entry name" value="ABC_TRANSPORTER_1"/>
    <property type="match status" value="1"/>
</dbReference>
<keyword evidence="4" id="KW-0547">Nucleotide-binding</keyword>
<dbReference type="PROSITE" id="PS50893">
    <property type="entry name" value="ABC_TRANSPORTER_2"/>
    <property type="match status" value="1"/>
</dbReference>
<evidence type="ECO:0000259" key="10">
    <source>
        <dbReference type="PROSITE" id="PS50893"/>
    </source>
</evidence>
<dbReference type="Gene3D" id="3.40.50.300">
    <property type="entry name" value="P-loop containing nucleotide triphosphate hydrolases"/>
    <property type="match status" value="1"/>
</dbReference>
<keyword evidence="6" id="KW-0408">Iron</keyword>
<dbReference type="Proteomes" id="UP000003011">
    <property type="component" value="Unassembled WGS sequence"/>
</dbReference>
<dbReference type="GO" id="GO:0015418">
    <property type="term" value="F:ABC-type quaternary ammonium compound transporting activity"/>
    <property type="evidence" value="ECO:0007669"/>
    <property type="project" value="UniProtKB-EC"/>
</dbReference>
<dbReference type="SUPFAM" id="SSF52540">
    <property type="entry name" value="P-loop containing nucleoside triphosphate hydrolases"/>
    <property type="match status" value="1"/>
</dbReference>
<dbReference type="PANTHER" id="PTHR42781:SF4">
    <property type="entry name" value="SPERMIDINE_PUTRESCINE IMPORT ATP-BINDING PROTEIN POTA"/>
    <property type="match status" value="1"/>
</dbReference>
<protein>
    <recommendedName>
        <fullName evidence="9">ABC-type quaternary amine transporter</fullName>
        <ecNumber evidence="9">7.6.2.9</ecNumber>
    </recommendedName>
</protein>
<evidence type="ECO:0000256" key="7">
    <source>
        <dbReference type="ARBA" id="ARBA00023065"/>
    </source>
</evidence>
<keyword evidence="8" id="KW-0472">Membrane</keyword>
<dbReference type="PATRIC" id="fig|679200.3.peg.990"/>
<comment type="caution">
    <text evidence="11">The sequence shown here is derived from an EMBL/GenBank/DDBJ whole genome shotgun (WGS) entry which is preliminary data.</text>
</comment>
<evidence type="ECO:0000256" key="9">
    <source>
        <dbReference type="ARBA" id="ARBA00066388"/>
    </source>
</evidence>
<dbReference type="InterPro" id="IPR027417">
    <property type="entry name" value="P-loop_NTPase"/>
</dbReference>
<keyword evidence="7" id="KW-0406">Ion transport</keyword>
<dbReference type="SMART" id="SM00382">
    <property type="entry name" value="AAA"/>
    <property type="match status" value="1"/>
</dbReference>
<dbReference type="RefSeq" id="WP_005540253.1">
    <property type="nucleotide sequence ID" value="NZ_JH378831.1"/>
</dbReference>
<dbReference type="GO" id="GO:0005524">
    <property type="term" value="F:ATP binding"/>
    <property type="evidence" value="ECO:0007669"/>
    <property type="project" value="UniProtKB-KW"/>
</dbReference>
<name>G5GHA0_9FIRM</name>
<dbReference type="STRING" id="679200.HMPREF9333_00940"/>
<dbReference type="GO" id="GO:0016020">
    <property type="term" value="C:membrane"/>
    <property type="evidence" value="ECO:0007669"/>
    <property type="project" value="InterPro"/>
</dbReference>
<evidence type="ECO:0000256" key="1">
    <source>
        <dbReference type="ARBA" id="ARBA00022448"/>
    </source>
</evidence>
<dbReference type="CDD" id="cd03259">
    <property type="entry name" value="ABC_Carb_Solutes_like"/>
    <property type="match status" value="1"/>
</dbReference>
<dbReference type="FunFam" id="3.40.50.300:FF:000425">
    <property type="entry name" value="Probable ABC transporter, ATP-binding subunit"/>
    <property type="match status" value="1"/>
</dbReference>
<keyword evidence="3" id="KW-0410">Iron transport</keyword>
<dbReference type="InterPro" id="IPR003439">
    <property type="entry name" value="ABC_transporter-like_ATP-bd"/>
</dbReference>
<dbReference type="Pfam" id="PF00005">
    <property type="entry name" value="ABC_tran"/>
    <property type="match status" value="1"/>
</dbReference>
<evidence type="ECO:0000256" key="3">
    <source>
        <dbReference type="ARBA" id="ARBA00022496"/>
    </source>
</evidence>
<evidence type="ECO:0000256" key="6">
    <source>
        <dbReference type="ARBA" id="ARBA00023004"/>
    </source>
</evidence>
<keyword evidence="12" id="KW-1185">Reference proteome</keyword>
<evidence type="ECO:0000256" key="4">
    <source>
        <dbReference type="ARBA" id="ARBA00022741"/>
    </source>
</evidence>
<reference evidence="11 12" key="1">
    <citation type="submission" date="2011-08" db="EMBL/GenBank/DDBJ databases">
        <title>The Genome Sequence of Johnsonella ignava ATCC 51276.</title>
        <authorList>
            <consortium name="The Broad Institute Genome Sequencing Platform"/>
            <person name="Earl A."/>
            <person name="Ward D."/>
            <person name="Feldgarden M."/>
            <person name="Gevers D."/>
            <person name="Izard J."/>
            <person name="Blanton J.M."/>
            <person name="Baranova O.V."/>
            <person name="Dewhirst F.E."/>
            <person name="Young S.K."/>
            <person name="Zeng Q."/>
            <person name="Gargeya S."/>
            <person name="Fitzgerald M."/>
            <person name="Haas B."/>
            <person name="Abouelleil A."/>
            <person name="Alvarado L."/>
            <person name="Arachchi H.M."/>
            <person name="Berlin A."/>
            <person name="Brown A."/>
            <person name="Chapman S.B."/>
            <person name="Chen Z."/>
            <person name="Dunbar C."/>
            <person name="Freedman E."/>
            <person name="Gearin G."/>
            <person name="Gellesch M."/>
            <person name="Goldberg J."/>
            <person name="Griggs A."/>
            <person name="Gujja S."/>
            <person name="Heiman D."/>
            <person name="Howarth C."/>
            <person name="Larson L."/>
            <person name="Lui A."/>
            <person name="MacDonald P.J.P."/>
            <person name="Montmayeur A."/>
            <person name="Murphy C."/>
            <person name="Neiman D."/>
            <person name="Pearson M."/>
            <person name="Priest M."/>
            <person name="Roberts A."/>
            <person name="Saif S."/>
            <person name="Shea T."/>
            <person name="Shenoy N."/>
            <person name="Sisk P."/>
            <person name="Stolte C."/>
            <person name="Sykes S."/>
            <person name="Wortman J."/>
            <person name="Nusbaum C."/>
            <person name="Birren B."/>
        </authorList>
    </citation>
    <scope>NUCLEOTIDE SEQUENCE [LARGE SCALE GENOMIC DNA]</scope>
    <source>
        <strain evidence="11 12">ATCC 51276</strain>
    </source>
</reference>
<accession>G5GHA0</accession>
<sequence length="382" mass="43197">MNIESAKDSVYMTEPFLSIRDLRKSYDGRTVLSEINLELKKGELLCILGASGSGKSTVLKAVGGFCDIDGGSIVLDGREISTLPPEERNISTVFQSYALFPHMNVLDNVIYGLKFKRDNSGAKISRKSRQKMGTDMLETVGLKGYEKKYVANISGGQQQRVALARSLIVRPGLLLLDEPLGNLDAKLRVDMRREIINLQKKFNVSMIFVTHDQEEAFGMADRVVLLDKGRIIQNSTPEALYEKPENKKVLEFIGKSNIFGEYYVRPEMVEIIGIKQCKSEKKKYISENGHYYKDKKHNITHKKNSADDIIKQEIEESFNSETNKKTVRAALIKEINFLGAFIEIIFDTPDGIIRSVILNNGRHYEAGDEVYISYELLPVNRI</sequence>
<evidence type="ECO:0000256" key="8">
    <source>
        <dbReference type="ARBA" id="ARBA00023136"/>
    </source>
</evidence>
<dbReference type="InterPro" id="IPR050093">
    <property type="entry name" value="ABC_SmlMolc_Importer"/>
</dbReference>
<keyword evidence="1" id="KW-0813">Transport</keyword>
<evidence type="ECO:0000313" key="11">
    <source>
        <dbReference type="EMBL" id="EHI55897.1"/>
    </source>
</evidence>
<evidence type="ECO:0000256" key="2">
    <source>
        <dbReference type="ARBA" id="ARBA00022475"/>
    </source>
</evidence>
<keyword evidence="5" id="KW-0067">ATP-binding</keyword>
<dbReference type="InterPro" id="IPR017871">
    <property type="entry name" value="ABC_transporter-like_CS"/>
</dbReference>
<dbReference type="HOGENOM" id="CLU_000604_1_1_9"/>
<dbReference type="PANTHER" id="PTHR42781">
    <property type="entry name" value="SPERMIDINE/PUTRESCINE IMPORT ATP-BINDING PROTEIN POTA"/>
    <property type="match status" value="1"/>
</dbReference>
<dbReference type="GO" id="GO:0016887">
    <property type="term" value="F:ATP hydrolysis activity"/>
    <property type="evidence" value="ECO:0007669"/>
    <property type="project" value="InterPro"/>
</dbReference>
<evidence type="ECO:0000256" key="5">
    <source>
        <dbReference type="ARBA" id="ARBA00022840"/>
    </source>
</evidence>
<organism evidence="11 12">
    <name type="scientific">Johnsonella ignava ATCC 51276</name>
    <dbReference type="NCBI Taxonomy" id="679200"/>
    <lineage>
        <taxon>Bacteria</taxon>
        <taxon>Bacillati</taxon>
        <taxon>Bacillota</taxon>
        <taxon>Clostridia</taxon>
        <taxon>Lachnospirales</taxon>
        <taxon>Lachnospiraceae</taxon>
        <taxon>Johnsonella</taxon>
    </lineage>
</organism>
<dbReference type="InterPro" id="IPR003593">
    <property type="entry name" value="AAA+_ATPase"/>
</dbReference>
<keyword evidence="2" id="KW-1003">Cell membrane</keyword>
<evidence type="ECO:0000313" key="12">
    <source>
        <dbReference type="Proteomes" id="UP000003011"/>
    </source>
</evidence>
<gene>
    <name evidence="11" type="ORF">HMPREF9333_00940</name>
</gene>
<dbReference type="EC" id="7.6.2.9" evidence="9"/>
<dbReference type="InterPro" id="IPR015853">
    <property type="entry name" value="ABC_transpr_FbpC"/>
</dbReference>
<feature type="domain" description="ABC transporter" evidence="10">
    <location>
        <begin position="17"/>
        <end position="253"/>
    </location>
</feature>
<dbReference type="EMBL" id="ACZL01000015">
    <property type="protein sequence ID" value="EHI55897.1"/>
    <property type="molecule type" value="Genomic_DNA"/>
</dbReference>
<dbReference type="GO" id="GO:0015408">
    <property type="term" value="F:ABC-type ferric iron transporter activity"/>
    <property type="evidence" value="ECO:0007669"/>
    <property type="project" value="InterPro"/>
</dbReference>
<dbReference type="eggNOG" id="COG3842">
    <property type="taxonomic scope" value="Bacteria"/>
</dbReference>
<dbReference type="AlphaFoldDB" id="G5GHA0"/>
<proteinExistence type="predicted"/>